<dbReference type="Proteomes" id="UP001281147">
    <property type="component" value="Unassembled WGS sequence"/>
</dbReference>
<reference evidence="1" key="1">
    <citation type="submission" date="2023-07" db="EMBL/GenBank/DDBJ databases">
        <title>Black Yeasts Isolated from many extreme environments.</title>
        <authorList>
            <person name="Coleine C."/>
            <person name="Stajich J.E."/>
            <person name="Selbmann L."/>
        </authorList>
    </citation>
    <scope>NUCLEOTIDE SEQUENCE</scope>
    <source>
        <strain evidence="1">CCFEE 5714</strain>
    </source>
</reference>
<proteinExistence type="predicted"/>
<keyword evidence="2" id="KW-1185">Reference proteome</keyword>
<name>A0ACC3MRN3_9PEZI</name>
<accession>A0ACC3MRN3</accession>
<comment type="caution">
    <text evidence="1">The sequence shown here is derived from an EMBL/GenBank/DDBJ whole genome shotgun (WGS) entry which is preliminary data.</text>
</comment>
<evidence type="ECO:0000313" key="2">
    <source>
        <dbReference type="Proteomes" id="UP001281147"/>
    </source>
</evidence>
<sequence length="139" mass="15433">MPDSQVHTYHCICTELVIATFAPIQRLPKRKVDGAAICKVTNSNMPIPGAVVLSGSTFDDMEPMVINLEDGFEKRYGARCRRCDLPIGYWLDKSQFEEKENGMRTDVLYLLPGSLMSTEDMKAGKDMEKDIELVAGVAG</sequence>
<evidence type="ECO:0000313" key="1">
    <source>
        <dbReference type="EMBL" id="KAK3701882.1"/>
    </source>
</evidence>
<protein>
    <submittedName>
        <fullName evidence="1">Uncharacterized protein</fullName>
    </submittedName>
</protein>
<organism evidence="1 2">
    <name type="scientific">Vermiconidia calcicola</name>
    <dbReference type="NCBI Taxonomy" id="1690605"/>
    <lineage>
        <taxon>Eukaryota</taxon>
        <taxon>Fungi</taxon>
        <taxon>Dikarya</taxon>
        <taxon>Ascomycota</taxon>
        <taxon>Pezizomycotina</taxon>
        <taxon>Dothideomycetes</taxon>
        <taxon>Dothideomycetidae</taxon>
        <taxon>Mycosphaerellales</taxon>
        <taxon>Extremaceae</taxon>
        <taxon>Vermiconidia</taxon>
    </lineage>
</organism>
<dbReference type="EMBL" id="JAUTXU010000167">
    <property type="protein sequence ID" value="KAK3701882.1"/>
    <property type="molecule type" value="Genomic_DNA"/>
</dbReference>
<gene>
    <name evidence="1" type="ORF">LTR37_015193</name>
</gene>